<dbReference type="Proteomes" id="UP001501758">
    <property type="component" value="Unassembled WGS sequence"/>
</dbReference>
<evidence type="ECO:0000313" key="2">
    <source>
        <dbReference type="Proteomes" id="UP001501758"/>
    </source>
</evidence>
<comment type="caution">
    <text evidence="1">The sequence shown here is derived from an EMBL/GenBank/DDBJ whole genome shotgun (WGS) entry which is preliminary data.</text>
</comment>
<dbReference type="Pfam" id="PF19265">
    <property type="entry name" value="DUF5908"/>
    <property type="match status" value="1"/>
</dbReference>
<protein>
    <submittedName>
        <fullName evidence="1">Uncharacterized protein</fullName>
    </submittedName>
</protein>
<reference evidence="1 2" key="1">
    <citation type="journal article" date="2019" name="Int. J. Syst. Evol. Microbiol.">
        <title>The Global Catalogue of Microorganisms (GCM) 10K type strain sequencing project: providing services to taxonomists for standard genome sequencing and annotation.</title>
        <authorList>
            <consortium name="The Broad Institute Genomics Platform"/>
            <consortium name="The Broad Institute Genome Sequencing Center for Infectious Disease"/>
            <person name="Wu L."/>
            <person name="Ma J."/>
        </authorList>
    </citation>
    <scope>NUCLEOTIDE SEQUENCE [LARGE SCALE GENOMIC DNA]</scope>
    <source>
        <strain evidence="1 2">JCM 15974</strain>
    </source>
</reference>
<dbReference type="EMBL" id="BAAAGE010000003">
    <property type="protein sequence ID" value="GAA0727907.1"/>
    <property type="molecule type" value="Genomic_DNA"/>
</dbReference>
<accession>A0ABN1J409</accession>
<organism evidence="1 2">
    <name type="scientific">Aquimarina litoralis</name>
    <dbReference type="NCBI Taxonomy" id="584605"/>
    <lineage>
        <taxon>Bacteria</taxon>
        <taxon>Pseudomonadati</taxon>
        <taxon>Bacteroidota</taxon>
        <taxon>Flavobacteriia</taxon>
        <taxon>Flavobacteriales</taxon>
        <taxon>Flavobacteriaceae</taxon>
        <taxon>Aquimarina</taxon>
    </lineage>
</organism>
<sequence length="55" mass="6068">MGAIEIKELHIKINVDNDAKKSEGKVAKSSKADKDAIIAECVEQIMEIIAKQTDR</sequence>
<dbReference type="InterPro" id="IPR045459">
    <property type="entry name" value="DUF5908"/>
</dbReference>
<proteinExistence type="predicted"/>
<evidence type="ECO:0000313" key="1">
    <source>
        <dbReference type="EMBL" id="GAA0727907.1"/>
    </source>
</evidence>
<keyword evidence="2" id="KW-1185">Reference proteome</keyword>
<name>A0ABN1J409_9FLAO</name>
<dbReference type="RefSeq" id="WP_343913694.1">
    <property type="nucleotide sequence ID" value="NZ_BAAAGE010000003.1"/>
</dbReference>
<gene>
    <name evidence="1" type="ORF">GCM10009430_36510</name>
</gene>